<gene>
    <name evidence="2" type="ORF">COCON_G00034900</name>
</gene>
<feature type="chain" id="PRO_5040190165" evidence="1">
    <location>
        <begin position="28"/>
        <end position="104"/>
    </location>
</feature>
<dbReference type="EMBL" id="JAFJMO010000002">
    <property type="protein sequence ID" value="KAJ8284640.1"/>
    <property type="molecule type" value="Genomic_DNA"/>
</dbReference>
<evidence type="ECO:0000313" key="3">
    <source>
        <dbReference type="Proteomes" id="UP001152803"/>
    </source>
</evidence>
<keyword evidence="3" id="KW-1185">Reference proteome</keyword>
<comment type="caution">
    <text evidence="2">The sequence shown here is derived from an EMBL/GenBank/DDBJ whole genome shotgun (WGS) entry which is preliminary data.</text>
</comment>
<feature type="signal peptide" evidence="1">
    <location>
        <begin position="1"/>
        <end position="27"/>
    </location>
</feature>
<dbReference type="AlphaFoldDB" id="A0A9Q1I7I9"/>
<sequence length="104" mass="12115">MIHITEGTHHHTLLIQLLVLLPNQMTGRPTDRHHPSTVHLCFSFKSMVSAGFNELHRCWILDTPDPRMYKNVHIHILQAILRIVGIIWKSSLLRDGELWFQMSS</sequence>
<evidence type="ECO:0000256" key="1">
    <source>
        <dbReference type="SAM" id="SignalP"/>
    </source>
</evidence>
<proteinExistence type="predicted"/>
<dbReference type="Proteomes" id="UP001152803">
    <property type="component" value="Unassembled WGS sequence"/>
</dbReference>
<evidence type="ECO:0000313" key="2">
    <source>
        <dbReference type="EMBL" id="KAJ8284640.1"/>
    </source>
</evidence>
<keyword evidence="1" id="KW-0732">Signal</keyword>
<protein>
    <submittedName>
        <fullName evidence="2">Uncharacterized protein</fullName>
    </submittedName>
</protein>
<organism evidence="2 3">
    <name type="scientific">Conger conger</name>
    <name type="common">Conger eel</name>
    <name type="synonym">Muraena conger</name>
    <dbReference type="NCBI Taxonomy" id="82655"/>
    <lineage>
        <taxon>Eukaryota</taxon>
        <taxon>Metazoa</taxon>
        <taxon>Chordata</taxon>
        <taxon>Craniata</taxon>
        <taxon>Vertebrata</taxon>
        <taxon>Euteleostomi</taxon>
        <taxon>Actinopterygii</taxon>
        <taxon>Neopterygii</taxon>
        <taxon>Teleostei</taxon>
        <taxon>Anguilliformes</taxon>
        <taxon>Congridae</taxon>
        <taxon>Conger</taxon>
    </lineage>
</organism>
<reference evidence="2" key="1">
    <citation type="journal article" date="2023" name="Science">
        <title>Genome structures resolve the early diversification of teleost fishes.</title>
        <authorList>
            <person name="Parey E."/>
            <person name="Louis A."/>
            <person name="Montfort J."/>
            <person name="Bouchez O."/>
            <person name="Roques C."/>
            <person name="Iampietro C."/>
            <person name="Lluch J."/>
            <person name="Castinel A."/>
            <person name="Donnadieu C."/>
            <person name="Desvignes T."/>
            <person name="Floi Bucao C."/>
            <person name="Jouanno E."/>
            <person name="Wen M."/>
            <person name="Mejri S."/>
            <person name="Dirks R."/>
            <person name="Jansen H."/>
            <person name="Henkel C."/>
            <person name="Chen W.J."/>
            <person name="Zahm M."/>
            <person name="Cabau C."/>
            <person name="Klopp C."/>
            <person name="Thompson A.W."/>
            <person name="Robinson-Rechavi M."/>
            <person name="Braasch I."/>
            <person name="Lecointre G."/>
            <person name="Bobe J."/>
            <person name="Postlethwait J.H."/>
            <person name="Berthelot C."/>
            <person name="Roest Crollius H."/>
            <person name="Guiguen Y."/>
        </authorList>
    </citation>
    <scope>NUCLEOTIDE SEQUENCE</scope>
    <source>
        <strain evidence="2">Concon-B</strain>
    </source>
</reference>
<name>A0A9Q1I7I9_CONCO</name>
<accession>A0A9Q1I7I9</accession>